<dbReference type="InterPro" id="IPR001647">
    <property type="entry name" value="HTH_TetR"/>
</dbReference>
<dbReference type="InterPro" id="IPR011075">
    <property type="entry name" value="TetR_C"/>
</dbReference>
<reference evidence="6 7" key="1">
    <citation type="submission" date="2020-01" db="EMBL/GenBank/DDBJ databases">
        <title>Paenibacillus soybeanensis sp. nov. isolated from the nodules of soybean (Glycine max(L.) Merr).</title>
        <authorList>
            <person name="Wang H."/>
        </authorList>
    </citation>
    <scope>NUCLEOTIDE SEQUENCE [LARGE SCALE GENOMIC DNA]</scope>
    <source>
        <strain evidence="6 7">T1</strain>
    </source>
</reference>
<dbReference type="PANTHER" id="PTHR47506:SF1">
    <property type="entry name" value="HTH-TYPE TRANSCRIPTIONAL REGULATOR YJDC"/>
    <property type="match status" value="1"/>
</dbReference>
<dbReference type="PROSITE" id="PS50977">
    <property type="entry name" value="HTH_TETR_2"/>
    <property type="match status" value="1"/>
</dbReference>
<dbReference type="Pfam" id="PF16925">
    <property type="entry name" value="TetR_C_13"/>
    <property type="match status" value="1"/>
</dbReference>
<dbReference type="Pfam" id="PF00440">
    <property type="entry name" value="TetR_N"/>
    <property type="match status" value="1"/>
</dbReference>
<dbReference type="RefSeq" id="WP_161742411.1">
    <property type="nucleotide sequence ID" value="NZ_JAAAMV010000003.1"/>
</dbReference>
<gene>
    <name evidence="6" type="ORF">GT019_07380</name>
</gene>
<comment type="caution">
    <text evidence="6">The sequence shown here is derived from an EMBL/GenBank/DDBJ whole genome shotgun (WGS) entry which is preliminary data.</text>
</comment>
<evidence type="ECO:0000256" key="3">
    <source>
        <dbReference type="ARBA" id="ARBA00023163"/>
    </source>
</evidence>
<proteinExistence type="predicted"/>
<dbReference type="Gene3D" id="1.10.357.10">
    <property type="entry name" value="Tetracycline Repressor, domain 2"/>
    <property type="match status" value="1"/>
</dbReference>
<feature type="domain" description="HTH tetR-type" evidence="5">
    <location>
        <begin position="6"/>
        <end position="66"/>
    </location>
</feature>
<dbReference type="InterPro" id="IPR009057">
    <property type="entry name" value="Homeodomain-like_sf"/>
</dbReference>
<evidence type="ECO:0000313" key="7">
    <source>
        <dbReference type="Proteomes" id="UP000665561"/>
    </source>
</evidence>
<evidence type="ECO:0000256" key="2">
    <source>
        <dbReference type="ARBA" id="ARBA00023125"/>
    </source>
</evidence>
<keyword evidence="7" id="KW-1185">Reference proteome</keyword>
<protein>
    <submittedName>
        <fullName evidence="6">TetR family transcriptional regulator</fullName>
    </submittedName>
</protein>
<dbReference type="SUPFAM" id="SSF48498">
    <property type="entry name" value="Tetracyclin repressor-like, C-terminal domain"/>
    <property type="match status" value="1"/>
</dbReference>
<evidence type="ECO:0000313" key="6">
    <source>
        <dbReference type="EMBL" id="NBD23688.1"/>
    </source>
</evidence>
<evidence type="ECO:0000259" key="5">
    <source>
        <dbReference type="PROSITE" id="PS50977"/>
    </source>
</evidence>
<evidence type="ECO:0000256" key="1">
    <source>
        <dbReference type="ARBA" id="ARBA00023015"/>
    </source>
</evidence>
<accession>A0ABW9XMC4</accession>
<dbReference type="SUPFAM" id="SSF46689">
    <property type="entry name" value="Homeodomain-like"/>
    <property type="match status" value="1"/>
</dbReference>
<evidence type="ECO:0000256" key="4">
    <source>
        <dbReference type="PROSITE-ProRule" id="PRU00335"/>
    </source>
</evidence>
<dbReference type="Gene3D" id="1.10.10.60">
    <property type="entry name" value="Homeodomain-like"/>
    <property type="match status" value="1"/>
</dbReference>
<name>A0ABW9XMC4_9BACL</name>
<feature type="DNA-binding region" description="H-T-H motif" evidence="4">
    <location>
        <begin position="29"/>
        <end position="48"/>
    </location>
</feature>
<sequence length="186" mass="20732">MSRNKTFNIDDAIEQAMHVFRGKGYEGTSMQDLVDATGLSRSSIYETFGSKKDLYLVSLDRYEDQAHDLTSVLYGTGPAKELLLAFFDRLIVHNMPQSCLMVNASLEMCDHPEVNGRIKANVARNERAFYQLLTRAASNGELKGNPDLRALSQFLVNTMQGITVTAVTADRQALDNIVAIALHFLR</sequence>
<dbReference type="EMBL" id="JAAAMV010000003">
    <property type="protein sequence ID" value="NBD23688.1"/>
    <property type="molecule type" value="Genomic_DNA"/>
</dbReference>
<keyword evidence="3" id="KW-0804">Transcription</keyword>
<keyword evidence="2 4" id="KW-0238">DNA-binding</keyword>
<organism evidence="6 7">
    <name type="scientific">Paenibacillus glycinis</name>
    <dbReference type="NCBI Taxonomy" id="2697035"/>
    <lineage>
        <taxon>Bacteria</taxon>
        <taxon>Bacillati</taxon>
        <taxon>Bacillota</taxon>
        <taxon>Bacilli</taxon>
        <taxon>Bacillales</taxon>
        <taxon>Paenibacillaceae</taxon>
        <taxon>Paenibacillus</taxon>
    </lineage>
</organism>
<keyword evidence="1" id="KW-0805">Transcription regulation</keyword>
<dbReference type="InterPro" id="IPR036271">
    <property type="entry name" value="Tet_transcr_reg_TetR-rel_C_sf"/>
</dbReference>
<dbReference type="Proteomes" id="UP000665561">
    <property type="component" value="Unassembled WGS sequence"/>
</dbReference>
<dbReference type="PRINTS" id="PR00455">
    <property type="entry name" value="HTHTETR"/>
</dbReference>
<dbReference type="PANTHER" id="PTHR47506">
    <property type="entry name" value="TRANSCRIPTIONAL REGULATORY PROTEIN"/>
    <property type="match status" value="1"/>
</dbReference>